<protein>
    <submittedName>
        <fullName evidence="2">Uncharacterized protein</fullName>
    </submittedName>
</protein>
<gene>
    <name evidence="2" type="ORF">UFOVP699_265</name>
</gene>
<dbReference type="EMBL" id="LR796670">
    <property type="protein sequence ID" value="CAB4159529.1"/>
    <property type="molecule type" value="Genomic_DNA"/>
</dbReference>
<proteinExistence type="predicted"/>
<organism evidence="2">
    <name type="scientific">uncultured Caudovirales phage</name>
    <dbReference type="NCBI Taxonomy" id="2100421"/>
    <lineage>
        <taxon>Viruses</taxon>
        <taxon>Duplodnaviria</taxon>
        <taxon>Heunggongvirae</taxon>
        <taxon>Uroviricota</taxon>
        <taxon>Caudoviricetes</taxon>
        <taxon>Peduoviridae</taxon>
        <taxon>Maltschvirus</taxon>
        <taxon>Maltschvirus maltsch</taxon>
    </lineage>
</organism>
<accession>A0A6J5NJJ3</accession>
<reference evidence="2" key="1">
    <citation type="submission" date="2020-04" db="EMBL/GenBank/DDBJ databases">
        <authorList>
            <person name="Chiriac C."/>
            <person name="Salcher M."/>
            <person name="Ghai R."/>
            <person name="Kavagutti S V."/>
        </authorList>
    </citation>
    <scope>NUCLEOTIDE SEQUENCE</scope>
</reference>
<sequence length="194" mass="21480">MLISKLLRFKKTITNFAGESVVDLVSSTFKFTQRGASAGPTFVDENEVMRPDLLSDKIYGSLDNWEILLKYNGISNPFSLEEGEIIIAPSSNTLNQMVGAPRLVPEKGLEPAKNNENKVVTPTTNKDKKRVESLRTKVPEVVPPNVNLTGAQNVRVRDGKVIFGPDVTQANISQQNESINRSRVQDQLNNTNNL</sequence>
<evidence type="ECO:0000256" key="1">
    <source>
        <dbReference type="SAM" id="MobiDB-lite"/>
    </source>
</evidence>
<evidence type="ECO:0000313" key="2">
    <source>
        <dbReference type="EMBL" id="CAB4159529.1"/>
    </source>
</evidence>
<name>A0A6J5NJJ3_9CAUD</name>
<feature type="region of interest" description="Disordered" evidence="1">
    <location>
        <begin position="173"/>
        <end position="194"/>
    </location>
</feature>